<keyword evidence="3" id="KW-1185">Reference proteome</keyword>
<dbReference type="EMBL" id="JABFCT010000007">
    <property type="protein sequence ID" value="KAF5874561.1"/>
    <property type="molecule type" value="Genomic_DNA"/>
</dbReference>
<organism evidence="2 3">
    <name type="scientific">Botrytis fragariae</name>
    <dbReference type="NCBI Taxonomy" id="1964551"/>
    <lineage>
        <taxon>Eukaryota</taxon>
        <taxon>Fungi</taxon>
        <taxon>Dikarya</taxon>
        <taxon>Ascomycota</taxon>
        <taxon>Pezizomycotina</taxon>
        <taxon>Leotiomycetes</taxon>
        <taxon>Helotiales</taxon>
        <taxon>Sclerotiniaceae</taxon>
        <taxon>Botrytis</taxon>
    </lineage>
</organism>
<dbReference type="GeneID" id="59258665"/>
<protein>
    <submittedName>
        <fullName evidence="2">Uncharacterized protein</fullName>
    </submittedName>
</protein>
<evidence type="ECO:0000313" key="2">
    <source>
        <dbReference type="EMBL" id="KAF5874561.1"/>
    </source>
</evidence>
<accession>A0A8H6EJH7</accession>
<comment type="caution">
    <text evidence="2">The sequence shown here is derived from an EMBL/GenBank/DDBJ whole genome shotgun (WGS) entry which is preliminary data.</text>
</comment>
<dbReference type="AlphaFoldDB" id="A0A8H6EJH7"/>
<name>A0A8H6EJH7_9HELO</name>
<evidence type="ECO:0000256" key="1">
    <source>
        <dbReference type="SAM" id="MobiDB-lite"/>
    </source>
</evidence>
<dbReference type="RefSeq" id="XP_037193507.1">
    <property type="nucleotide sequence ID" value="XM_037334973.1"/>
</dbReference>
<proteinExistence type="predicted"/>
<dbReference type="OrthoDB" id="3561125at2759"/>
<feature type="compositionally biased region" description="Polar residues" evidence="1">
    <location>
        <begin position="272"/>
        <end position="284"/>
    </location>
</feature>
<sequence>MSNQLISSYDDLQLGRNDDFYDNPLDFTNFNSGDFEQFDNDPCSEFLNFFNDKPSSESQQDTYNIPPVITDASPSIFPFETLPNADVDDRQDMGSGSSRPRDEPCYAQSYARTPALDNSSVRADNIKRHISRRHAGQDIQVLRMETNGFTDEVQASPLMPCHEQTQWQQSESPQRYGYSNLSQQQAQALREQIAYEQSNFPQFPTNPYIISSDRQGIRNRFPSRRLTKKLAPFRFINSVSPVRNVFKSPAIITRMGELDFDKMLRSIEPGKSPTSMVTNMGTSSDSEEVSGPKRSMIRCGLKSFSKTTRRNKSYAKERLREAEITINKSIPTALGIGNMETAEDAFWEMLISKINGYLSEREKVNQVEIFTFFSEQVNQVIDLKSLSPLSASIDHAYGITGCLSPYLGW</sequence>
<feature type="region of interest" description="Disordered" evidence="1">
    <location>
        <begin position="269"/>
        <end position="292"/>
    </location>
</feature>
<dbReference type="Proteomes" id="UP000531561">
    <property type="component" value="Unassembled WGS sequence"/>
</dbReference>
<reference evidence="2 3" key="1">
    <citation type="journal article" date="2020" name="Phytopathology">
        <title>A high-quality genome resource of Botrytis fragariae, a new and rapidly spreading fungal pathogen causing strawberry gray mold in the U.S.A.</title>
        <authorList>
            <person name="Wu Y."/>
            <person name="Saski C.A."/>
            <person name="Schnabel G."/>
            <person name="Xiao S."/>
            <person name="Hu M."/>
        </authorList>
    </citation>
    <scope>NUCLEOTIDE SEQUENCE [LARGE SCALE GENOMIC DNA]</scope>
    <source>
        <strain evidence="2 3">BVB16</strain>
    </source>
</reference>
<gene>
    <name evidence="2" type="ORF">Bfra_004572</name>
</gene>
<evidence type="ECO:0000313" key="3">
    <source>
        <dbReference type="Proteomes" id="UP000531561"/>
    </source>
</evidence>
<feature type="region of interest" description="Disordered" evidence="1">
    <location>
        <begin position="74"/>
        <end position="105"/>
    </location>
</feature>